<reference evidence="1 2" key="2">
    <citation type="journal article" date="2022" name="Mol. Ecol. Resour.">
        <title>The genomes of chicory, endive, great burdock and yacon provide insights into Asteraceae paleo-polyploidization history and plant inulin production.</title>
        <authorList>
            <person name="Fan W."/>
            <person name="Wang S."/>
            <person name="Wang H."/>
            <person name="Wang A."/>
            <person name="Jiang F."/>
            <person name="Liu H."/>
            <person name="Zhao H."/>
            <person name="Xu D."/>
            <person name="Zhang Y."/>
        </authorList>
    </citation>
    <scope>NUCLEOTIDE SEQUENCE [LARGE SCALE GENOMIC DNA]</scope>
    <source>
        <strain evidence="2">cv. Punajuju</strain>
        <tissue evidence="1">Leaves</tissue>
    </source>
</reference>
<sequence>MGCGLVEDKAQDPNSADRDESPKPAYIPSGPKKGEAQGDNPLSEYIGLKSIETKMSDDSLQTAIGVWAARKFGDLNKEVENLKAKAHDWELKAENGILSNLERE</sequence>
<protein>
    <submittedName>
        <fullName evidence="1">Uncharacterized protein</fullName>
    </submittedName>
</protein>
<comment type="caution">
    <text evidence="1">The sequence shown here is derived from an EMBL/GenBank/DDBJ whole genome shotgun (WGS) entry which is preliminary data.</text>
</comment>
<reference evidence="2" key="1">
    <citation type="journal article" date="2022" name="Mol. Ecol. Resour.">
        <title>The genomes of chicory, endive, great burdock and yacon provide insights into Asteraceae palaeo-polyploidization history and plant inulin production.</title>
        <authorList>
            <person name="Fan W."/>
            <person name="Wang S."/>
            <person name="Wang H."/>
            <person name="Wang A."/>
            <person name="Jiang F."/>
            <person name="Liu H."/>
            <person name="Zhao H."/>
            <person name="Xu D."/>
            <person name="Zhang Y."/>
        </authorList>
    </citation>
    <scope>NUCLEOTIDE SEQUENCE [LARGE SCALE GENOMIC DNA]</scope>
    <source>
        <strain evidence="2">cv. Punajuju</strain>
    </source>
</reference>
<evidence type="ECO:0000313" key="2">
    <source>
        <dbReference type="Proteomes" id="UP001055811"/>
    </source>
</evidence>
<evidence type="ECO:0000313" key="1">
    <source>
        <dbReference type="EMBL" id="KAI3767730.1"/>
    </source>
</evidence>
<dbReference type="EMBL" id="CM042011">
    <property type="protein sequence ID" value="KAI3767730.1"/>
    <property type="molecule type" value="Genomic_DNA"/>
</dbReference>
<organism evidence="1 2">
    <name type="scientific">Cichorium intybus</name>
    <name type="common">Chicory</name>
    <dbReference type="NCBI Taxonomy" id="13427"/>
    <lineage>
        <taxon>Eukaryota</taxon>
        <taxon>Viridiplantae</taxon>
        <taxon>Streptophyta</taxon>
        <taxon>Embryophyta</taxon>
        <taxon>Tracheophyta</taxon>
        <taxon>Spermatophyta</taxon>
        <taxon>Magnoliopsida</taxon>
        <taxon>eudicotyledons</taxon>
        <taxon>Gunneridae</taxon>
        <taxon>Pentapetalae</taxon>
        <taxon>asterids</taxon>
        <taxon>campanulids</taxon>
        <taxon>Asterales</taxon>
        <taxon>Asteraceae</taxon>
        <taxon>Cichorioideae</taxon>
        <taxon>Cichorieae</taxon>
        <taxon>Cichoriinae</taxon>
        <taxon>Cichorium</taxon>
    </lineage>
</organism>
<keyword evidence="2" id="KW-1185">Reference proteome</keyword>
<gene>
    <name evidence="1" type="ORF">L2E82_18097</name>
</gene>
<name>A0ACB9F9B0_CICIN</name>
<dbReference type="Proteomes" id="UP001055811">
    <property type="component" value="Linkage Group LG03"/>
</dbReference>
<proteinExistence type="predicted"/>
<accession>A0ACB9F9B0</accession>